<organism evidence="2 3">
    <name type="scientific">Methanobrevibacter millerae</name>
    <dbReference type="NCBI Taxonomy" id="230361"/>
    <lineage>
        <taxon>Archaea</taxon>
        <taxon>Methanobacteriati</taxon>
        <taxon>Methanobacteriota</taxon>
        <taxon>Methanomada group</taxon>
        <taxon>Methanobacteria</taxon>
        <taxon>Methanobacteriales</taxon>
        <taxon>Methanobacteriaceae</taxon>
        <taxon>Methanobrevibacter</taxon>
    </lineage>
</organism>
<evidence type="ECO:0000256" key="1">
    <source>
        <dbReference type="SAM" id="Coils"/>
    </source>
</evidence>
<dbReference type="AlphaFoldDB" id="A0A8T3VNF1"/>
<name>A0A8T3VNF1_9EURY</name>
<proteinExistence type="predicted"/>
<evidence type="ECO:0000313" key="2">
    <source>
        <dbReference type="EMBL" id="MBE6505764.1"/>
    </source>
</evidence>
<dbReference type="EMBL" id="SUTE01000071">
    <property type="protein sequence ID" value="MBE6505764.1"/>
    <property type="molecule type" value="Genomic_DNA"/>
</dbReference>
<comment type="caution">
    <text evidence="2">The sequence shown here is derived from an EMBL/GenBank/DDBJ whole genome shotgun (WGS) entry which is preliminary data.</text>
</comment>
<sequence length="342" mass="40207">MRIIPLDNNIKNRYDSLFKIATHAFVNGLIPLLDLPEDDYIIISNEIFNPGHDMKIMDILLKGKNGYINIEFHKQPLSKSHLNRDFEYVLQCYFHYGETMDQKIVILDNDRKSVDKLQILKNLEYKADCYFTPEIDGATTLNIIKDKTMNNKILTDYEQYVFSILPLTNHGHDNVEKLVEELCHLTKELNIPEKNREAIAFCQMILVDIFVNNTTLKDKLMDVIRMTSSYIEERENRLRNISKEETLKAEKRAEKEKQKRIQAEEKRMQAEQKTMQAEQKQIQAEQKQIQAEEKTMQAEQKQIQAEEKLKEIETIIKENTNDQKNQLNKKTIQKILAITSTI</sequence>
<evidence type="ECO:0000313" key="3">
    <source>
        <dbReference type="Proteomes" id="UP000762703"/>
    </source>
</evidence>
<dbReference type="Proteomes" id="UP000762703">
    <property type="component" value="Unassembled WGS sequence"/>
</dbReference>
<feature type="coiled-coil region" evidence="1">
    <location>
        <begin position="244"/>
        <end position="318"/>
    </location>
</feature>
<dbReference type="RefSeq" id="WP_303737421.1">
    <property type="nucleotide sequence ID" value="NZ_SUTE01000071.1"/>
</dbReference>
<gene>
    <name evidence="2" type="ORF">E7Z73_08535</name>
</gene>
<accession>A0A8T3VNF1</accession>
<evidence type="ECO:0008006" key="4">
    <source>
        <dbReference type="Google" id="ProtNLM"/>
    </source>
</evidence>
<protein>
    <recommendedName>
        <fullName evidence="4">PD-(D/E)XK nuclease family transposase</fullName>
    </recommendedName>
</protein>
<keyword evidence="1" id="KW-0175">Coiled coil</keyword>
<reference evidence="2" key="1">
    <citation type="submission" date="2019-04" db="EMBL/GenBank/DDBJ databases">
        <title>Evolution of Biomass-Degrading Anaerobic Consortia Revealed by Metagenomics.</title>
        <authorList>
            <person name="Peng X."/>
        </authorList>
    </citation>
    <scope>NUCLEOTIDE SEQUENCE</scope>
    <source>
        <strain evidence="2">SIG12</strain>
    </source>
</reference>